<feature type="transmembrane region" description="Helical" evidence="2">
    <location>
        <begin position="12"/>
        <end position="39"/>
    </location>
</feature>
<evidence type="ECO:0000313" key="4">
    <source>
        <dbReference type="Proteomes" id="UP000664332"/>
    </source>
</evidence>
<name>A0A939IV06_9CORY</name>
<gene>
    <name evidence="3" type="ORF">JZY06_03785</name>
</gene>
<evidence type="ECO:0000313" key="3">
    <source>
        <dbReference type="EMBL" id="MBN9643746.1"/>
    </source>
</evidence>
<protein>
    <submittedName>
        <fullName evidence="3">Uncharacterized protein</fullName>
    </submittedName>
</protein>
<accession>A0A939IV06</accession>
<comment type="caution">
    <text evidence="3">The sequence shown here is derived from an EMBL/GenBank/DDBJ whole genome shotgun (WGS) entry which is preliminary data.</text>
</comment>
<dbReference type="EMBL" id="JAFLEQ010000008">
    <property type="protein sequence ID" value="MBN9643746.1"/>
    <property type="molecule type" value="Genomic_DNA"/>
</dbReference>
<organism evidence="3 4">
    <name type="scientific">Corynebacterium mendelii</name>
    <dbReference type="NCBI Taxonomy" id="2765362"/>
    <lineage>
        <taxon>Bacteria</taxon>
        <taxon>Bacillati</taxon>
        <taxon>Actinomycetota</taxon>
        <taxon>Actinomycetes</taxon>
        <taxon>Mycobacteriales</taxon>
        <taxon>Corynebacteriaceae</taxon>
        <taxon>Corynebacterium</taxon>
    </lineage>
</organism>
<keyword evidence="2" id="KW-0472">Membrane</keyword>
<sequence>MKRFDQKARHRAAVSTLTAAPVVLFAVLALIASIAFVGITARDSADAYIPADEYTQNGTGGKPKVTAVMTKPSVYKEDVKAVAGEENTFTVDYEGSVTFEGIEKNAGGEYTVIATASSKAPFIPDTSQLVVNEPENSSIEITEDAKQSNNTVKVYKISGVNDGTVSVKFTGTGKYGPDSGVTPKKATLIYGTINGNFVPSKDISLTKKEAKIWEKGKTEPEDRFSNPNVQSSCIANTKTKWELPKGGYLMDLKFADRTGGGIKFTKTASQILSEPDELNKIEISTEALDKATALNDDSTKPFYGDADPIVKEYPDARWVDSINWKYNPDVNTGEVWLKPGSTVTVYRQLTYTNCPNGEADRSNAYIASLEIGKNAVPIGDAAQTSIVTQGKYEKPKACEDLSFIEGGESDKGPINPGGNHYGQLISDPDNDNTFIRKNLGLLTKKSDAIAESDKTWLKGKIFYLEDHGQTDTLKYIDLSDPRHPQVEYSSEQPSVKEGTLGGENKNIPLAIDGNIAFDKDGVLWTFAHKGNELYLFSMNVAENATSWKSHGHVAGAGGGISAGANGRYGAKDLVFNEQGDLYWVHAPQGSKSAIYKIPGEKVRKADEDTVFRRANSVWKGDIESFGDIVMKGGAEQNDRIYGLAWGPDGKLYAGSSTGNLYRLEGLDTSSQEVSAYKMTQKKAEKNQRNFYAIGDMSSCSFGTPKEPTQTEFRVEKRAVDPKDGSVGKPGTQDKPVSTVKNKVDFTNGNQGTVRFVVTVSNVGNKAGTPGSLTDTVTIPNGFEAIGYRVTKNGSVTTEGTPAGTRFKIPLEKEGNNSGELKPQESVDYSIALDLKITDLQVVKEENKLECSETDTSGGAGFFNHVDLEGENESQKYDNDACVPGKIPPTAQLKLVKKIVDHEGKVVATGEGDATAFHLAASSIGDPSNSGGGGADSNRQSITAGVSAGISGDGKAPVEKEFATVAVGRYQLSETVADNQSEKAKKYRPFKNWACKNDGKVLTVGANGIVDVPEGGKVACEIVNAASQVKIQKFAFNPTEKSLVHLGDKTAGHAGKIVYLDGPHKSGVLEYLIVVDSLNTTTVPDTNIPTAINTGAIRERFELPDGLLWDYETNDKGELDKDSPLKATVTIAGRIPESTKVSFPRIRGVGESLWDESNKELTFTEKQLKAESGVTLTPGIQGLKKGQFVKFKVTIPVRADDSDPDEGGLTKFDKNAARLGKCTIDGASETKGQNDTKVVSDDSSGVINTVYLFDENENYSPNWRKDNVACVPVRLKKPYIRKNAFVPEDGLPHVGQAVELTKTSGEKPEFRNTLVYSIDVTWGEEDDSGTLTTGKVIDKFTMPDGLVPILDGEGALAEAGKVTVSIAKLPTGVVVSGWSEGELANGKSFSLAQTDDGRWKLDEELTASIKNLPANAPVQFKVEIPVAADMSPSNPEDTQSISKYESKKFDLAECMYASDENIQDGQNKIINDYAKGVINEVVLENEDQHYVVQKGIEELWRKDNVACIPVRLPGQWSVEKEAETFAVDENDVAKLGWENEGTPVKIAREGNTGKATAVYRITLENNGVNEQPFPGLTDEFVIPPGATVDPGSVEITEVDANGNPVEASDLVNGISKTVDASTLKIVLQPREERKIPAASNSEGSESTIPGNGSSQDENKVYFKVAVPVTIELNSEEWQQNNQLACQEGSEGSYTGGLPNKVTLNGGEQDDTSWACVPLEGDWKIRKLAKAAGETKEDGSRKVVWKKVGDTADNNAQGLTATYLIELTNTTGRKQTETPSFVDYAGASFLTEEQKDSDGLPDPGVQTPKVTMTMVYLGADKSAEGGKYVVGSATEGETVFAKHTVPSQLETIGSGESVFFRVVLTYTAAKTEAITDVIHDTCQENQKVTAKNLGIKNTVTMENDFDGESNNTACLPVTPGRKVLIQKTDANGTVLSANVTESMQFVICPADAMPQDSTICKEADRIDVGLVDTNGQNGENGLLISKKNLDVGKDYVLIETKAPKADGNGGFELLAQPLRFKLVGDNGIEILNGKAVDGVVSESASTSPSDPEMPDNTFIAQGLVPLNDNSAADGPKYSKITVRDPRAMTLPHSGGLGEWPFALGGMVLIGAALMLTTRKTSGVPVRS</sequence>
<proteinExistence type="predicted"/>
<evidence type="ECO:0000256" key="2">
    <source>
        <dbReference type="SAM" id="Phobius"/>
    </source>
</evidence>
<feature type="compositionally biased region" description="Polar residues" evidence="1">
    <location>
        <begin position="1637"/>
        <end position="1654"/>
    </location>
</feature>
<dbReference type="Proteomes" id="UP000664332">
    <property type="component" value="Unassembled WGS sequence"/>
</dbReference>
<reference evidence="3" key="1">
    <citation type="submission" date="2021-03" db="EMBL/GenBank/DDBJ databases">
        <authorList>
            <person name="Sun Q."/>
        </authorList>
    </citation>
    <scope>NUCLEOTIDE SEQUENCE</scope>
    <source>
        <strain evidence="3">CCM 8862</strain>
    </source>
</reference>
<dbReference type="RefSeq" id="WP_207118481.1">
    <property type="nucleotide sequence ID" value="NZ_JAFLEQ010000008.1"/>
</dbReference>
<feature type="region of interest" description="Disordered" evidence="1">
    <location>
        <begin position="718"/>
        <end position="738"/>
    </location>
</feature>
<keyword evidence="2" id="KW-1133">Transmembrane helix</keyword>
<keyword evidence="4" id="KW-1185">Reference proteome</keyword>
<dbReference type="SUPFAM" id="SSF63829">
    <property type="entry name" value="Calcium-dependent phosphotriesterase"/>
    <property type="match status" value="1"/>
</dbReference>
<evidence type="ECO:0000256" key="1">
    <source>
        <dbReference type="SAM" id="MobiDB-lite"/>
    </source>
</evidence>
<keyword evidence="2" id="KW-0812">Transmembrane</keyword>
<feature type="region of interest" description="Disordered" evidence="1">
    <location>
        <begin position="1632"/>
        <end position="1655"/>
    </location>
</feature>